<accession>A0A6J4P8Z4</accession>
<protein>
    <submittedName>
        <fullName evidence="2">Uncharacterized protein</fullName>
    </submittedName>
</protein>
<name>A0A6J4P8Z4_9ACTN</name>
<organism evidence="2">
    <name type="scientific">uncultured Nocardioides sp</name>
    <dbReference type="NCBI Taxonomy" id="198441"/>
    <lineage>
        <taxon>Bacteria</taxon>
        <taxon>Bacillati</taxon>
        <taxon>Actinomycetota</taxon>
        <taxon>Actinomycetes</taxon>
        <taxon>Propionibacteriales</taxon>
        <taxon>Nocardioidaceae</taxon>
        <taxon>Nocardioides</taxon>
        <taxon>environmental samples</taxon>
    </lineage>
</organism>
<feature type="region of interest" description="Disordered" evidence="1">
    <location>
        <begin position="1"/>
        <end position="59"/>
    </location>
</feature>
<proteinExistence type="predicted"/>
<evidence type="ECO:0000256" key="1">
    <source>
        <dbReference type="SAM" id="MobiDB-lite"/>
    </source>
</evidence>
<reference evidence="2" key="1">
    <citation type="submission" date="2020-02" db="EMBL/GenBank/DDBJ databases">
        <authorList>
            <person name="Meier V. D."/>
        </authorList>
    </citation>
    <scope>NUCLEOTIDE SEQUENCE</scope>
    <source>
        <strain evidence="2">AVDCRST_MAG06</strain>
    </source>
</reference>
<feature type="non-terminal residue" evidence="2">
    <location>
        <position position="1"/>
    </location>
</feature>
<feature type="non-terminal residue" evidence="2">
    <location>
        <position position="59"/>
    </location>
</feature>
<gene>
    <name evidence="2" type="ORF">AVDCRST_MAG06-2770</name>
</gene>
<evidence type="ECO:0000313" key="2">
    <source>
        <dbReference type="EMBL" id="CAA9409589.1"/>
    </source>
</evidence>
<dbReference type="EMBL" id="CADCUP010000182">
    <property type="protein sequence ID" value="CAA9409589.1"/>
    <property type="molecule type" value="Genomic_DNA"/>
</dbReference>
<feature type="compositionally biased region" description="Basic residues" evidence="1">
    <location>
        <begin position="36"/>
        <end position="50"/>
    </location>
</feature>
<sequence>CPGAGGVASDATGSRSSHPTRLRPRSGRSTSSAGTARRRSPRPAAPRHRAFWGAGAAVA</sequence>
<dbReference type="AlphaFoldDB" id="A0A6J4P8Z4"/>